<dbReference type="AlphaFoldDB" id="A0A3M8SPV0"/>
<accession>A0A3M8SPV0</accession>
<proteinExistence type="predicted"/>
<dbReference type="EMBL" id="RIBS01000005">
    <property type="protein sequence ID" value="RNF83331.1"/>
    <property type="molecule type" value="Genomic_DNA"/>
</dbReference>
<evidence type="ECO:0000313" key="2">
    <source>
        <dbReference type="Proteomes" id="UP000267049"/>
    </source>
</evidence>
<gene>
    <name evidence="1" type="ORF">EER27_12630</name>
</gene>
<dbReference type="Gene3D" id="1.20.910.10">
    <property type="entry name" value="Heme oxygenase-like"/>
    <property type="match status" value="1"/>
</dbReference>
<organism evidence="1 2">
    <name type="scientific">Montanilutibacter psychrotolerans</name>
    <dbReference type="NCBI Taxonomy" id="1327343"/>
    <lineage>
        <taxon>Bacteria</taxon>
        <taxon>Pseudomonadati</taxon>
        <taxon>Pseudomonadota</taxon>
        <taxon>Gammaproteobacteria</taxon>
        <taxon>Lysobacterales</taxon>
        <taxon>Lysobacteraceae</taxon>
        <taxon>Montanilutibacter</taxon>
    </lineage>
</organism>
<dbReference type="Proteomes" id="UP000267049">
    <property type="component" value="Unassembled WGS sequence"/>
</dbReference>
<evidence type="ECO:0008006" key="3">
    <source>
        <dbReference type="Google" id="ProtNLM"/>
    </source>
</evidence>
<evidence type="ECO:0000313" key="1">
    <source>
        <dbReference type="EMBL" id="RNF83331.1"/>
    </source>
</evidence>
<reference evidence="1 2" key="1">
    <citation type="submission" date="2018-11" db="EMBL/GenBank/DDBJ databases">
        <title>Lysobacter cryohumiis sp. nov., isolated from soil in the Tianshan Mountains, Xinjiang, China.</title>
        <authorList>
            <person name="Luo Y."/>
            <person name="Sheng H."/>
        </authorList>
    </citation>
    <scope>NUCLEOTIDE SEQUENCE [LARGE SCALE GENOMIC DNA]</scope>
    <source>
        <strain evidence="1 2">ZS60</strain>
    </source>
</reference>
<name>A0A3M8SPV0_9GAMM</name>
<comment type="caution">
    <text evidence="1">The sequence shown here is derived from an EMBL/GenBank/DDBJ whole genome shotgun (WGS) entry which is preliminary data.</text>
</comment>
<dbReference type="InterPro" id="IPR016084">
    <property type="entry name" value="Haem_Oase-like_multi-hlx"/>
</dbReference>
<keyword evidence="2" id="KW-1185">Reference proteome</keyword>
<dbReference type="SUPFAM" id="SSF48613">
    <property type="entry name" value="Heme oxygenase-like"/>
    <property type="match status" value="1"/>
</dbReference>
<protein>
    <recommendedName>
        <fullName evidence="3">Iron-containing redox enzyme family protein</fullName>
    </recommendedName>
</protein>
<sequence>MPTLSGLLAALEQGIVQREEMPSAHSRVLQTLAAEDLLATLDPHPRTADAFLATLFAICDYWVEGIFRSPFWDAFHRGQASRTQVMQFLAQLYHRTVGADHHNLIAAERCGDPEVRDLLERHYREEFGHAAILLKGFAKCGLARDGAVVHGPLRSTRRLIDYMVDISSDTMAYLGCYGIFHAPSTVRGEEQLVHQFERFAALYPFATPAFDAVCQHARLDCKLGHAEIALERLVRSRGCPDAEGVRSALRGARGAAAAFRAIFDDLSAIAEE</sequence>